<feature type="non-terminal residue" evidence="1">
    <location>
        <position position="81"/>
    </location>
</feature>
<comment type="caution">
    <text evidence="1">The sequence shown here is derived from an EMBL/GenBank/DDBJ whole genome shotgun (WGS) entry which is preliminary data.</text>
</comment>
<evidence type="ECO:0000313" key="1">
    <source>
        <dbReference type="EMBL" id="KKK69928.1"/>
    </source>
</evidence>
<gene>
    <name evidence="1" type="ORF">LCGC14_2929150</name>
</gene>
<dbReference type="EMBL" id="LAZR01058422">
    <property type="protein sequence ID" value="KKK69928.1"/>
    <property type="molecule type" value="Genomic_DNA"/>
</dbReference>
<proteinExistence type="predicted"/>
<name>A0A0F8XLW9_9ZZZZ</name>
<sequence length="81" mass="9475">MILSIDFESRSTVNLPMCGVYRYAEDPTTDLWCMAWAVDDEEPQLWLPGQLPAEEFFDAVHSGAEMRAWNAQFERVLWQYV</sequence>
<organism evidence="1">
    <name type="scientific">marine sediment metagenome</name>
    <dbReference type="NCBI Taxonomy" id="412755"/>
    <lineage>
        <taxon>unclassified sequences</taxon>
        <taxon>metagenomes</taxon>
        <taxon>ecological metagenomes</taxon>
    </lineage>
</organism>
<protein>
    <submittedName>
        <fullName evidence="1">Uncharacterized protein</fullName>
    </submittedName>
</protein>
<accession>A0A0F8XLW9</accession>
<reference evidence="1" key="1">
    <citation type="journal article" date="2015" name="Nature">
        <title>Complex archaea that bridge the gap between prokaryotes and eukaryotes.</title>
        <authorList>
            <person name="Spang A."/>
            <person name="Saw J.H."/>
            <person name="Jorgensen S.L."/>
            <person name="Zaremba-Niedzwiedzka K."/>
            <person name="Martijn J."/>
            <person name="Lind A.E."/>
            <person name="van Eijk R."/>
            <person name="Schleper C."/>
            <person name="Guy L."/>
            <person name="Ettema T.J."/>
        </authorList>
    </citation>
    <scope>NUCLEOTIDE SEQUENCE</scope>
</reference>
<dbReference type="AlphaFoldDB" id="A0A0F8XLW9"/>